<dbReference type="SMART" id="SM00344">
    <property type="entry name" value="HTH_ASNC"/>
    <property type="match status" value="1"/>
</dbReference>
<dbReference type="InterPro" id="IPR000485">
    <property type="entry name" value="AsnC-type_HTH_dom"/>
</dbReference>
<reference evidence="5 6" key="1">
    <citation type="journal article" date="2010" name="Stand. Genomic Sci.">
        <title>Complete genome sequence of Haloterrigena turkmenica type strain (4k).</title>
        <authorList>
            <person name="Saunders E."/>
            <person name="Tindall B.J."/>
            <person name="Fahnrich R."/>
            <person name="Lapidus A."/>
            <person name="Copeland A."/>
            <person name="Del Rio T.G."/>
            <person name="Lucas S."/>
            <person name="Chen F."/>
            <person name="Tice H."/>
            <person name="Cheng J.F."/>
            <person name="Han C."/>
            <person name="Detter J.C."/>
            <person name="Bruce D."/>
            <person name="Goodwin L."/>
            <person name="Chain P."/>
            <person name="Pitluck S."/>
            <person name="Pati A."/>
            <person name="Ivanova N."/>
            <person name="Mavromatis K."/>
            <person name="Chen A."/>
            <person name="Palaniappan K."/>
            <person name="Land M."/>
            <person name="Hauser L."/>
            <person name="Chang Y.J."/>
            <person name="Jeffries C.D."/>
            <person name="Brettin T."/>
            <person name="Rohde M."/>
            <person name="Goker M."/>
            <person name="Bristow J."/>
            <person name="Eisen J.A."/>
            <person name="Markowitz V."/>
            <person name="Hugenholtz P."/>
            <person name="Klenk H.P."/>
            <person name="Kyrpides N.C."/>
        </authorList>
    </citation>
    <scope>NUCLEOTIDE SEQUENCE [LARGE SCALE GENOMIC DNA]</scope>
    <source>
        <strain evidence="6">ATCC 51198 / DSM 5511 / JCM 9101 / NCIMB 13204 / VKM B-1734 / 4k</strain>
    </source>
</reference>
<dbReference type="PRINTS" id="PR00033">
    <property type="entry name" value="HTHASNC"/>
</dbReference>
<organism evidence="5 6">
    <name type="scientific">Haloterrigena turkmenica (strain ATCC 51198 / DSM 5511 / JCM 9101 / NCIMB 13204 / VKM B-1734 / 4k)</name>
    <name type="common">Halococcus turkmenicus</name>
    <dbReference type="NCBI Taxonomy" id="543526"/>
    <lineage>
        <taxon>Archaea</taxon>
        <taxon>Methanobacteriati</taxon>
        <taxon>Methanobacteriota</taxon>
        <taxon>Stenosarchaea group</taxon>
        <taxon>Halobacteria</taxon>
        <taxon>Halobacteriales</taxon>
        <taxon>Natrialbaceae</taxon>
        <taxon>Haloterrigena</taxon>
    </lineage>
</organism>
<dbReference type="GO" id="GO:0043200">
    <property type="term" value="P:response to amino acid"/>
    <property type="evidence" value="ECO:0007669"/>
    <property type="project" value="TreeGrafter"/>
</dbReference>
<dbReference type="KEGG" id="htu:Htur_0717"/>
<evidence type="ECO:0000313" key="5">
    <source>
        <dbReference type="EMBL" id="ADB59614.1"/>
    </source>
</evidence>
<accession>D2RX02</accession>
<name>D2RX02_HALTV</name>
<dbReference type="STRING" id="543526.Htur_0717"/>
<dbReference type="Proteomes" id="UP000001903">
    <property type="component" value="Chromosome"/>
</dbReference>
<protein>
    <submittedName>
        <fullName evidence="5">Transcriptional regulator, AsnC family</fullName>
    </submittedName>
</protein>
<dbReference type="GO" id="GO:0043565">
    <property type="term" value="F:sequence-specific DNA binding"/>
    <property type="evidence" value="ECO:0007669"/>
    <property type="project" value="InterPro"/>
</dbReference>
<dbReference type="HOGENOM" id="CLU_091233_2_0_2"/>
<keyword evidence="6" id="KW-1185">Reference proteome</keyword>
<dbReference type="EMBL" id="CP001860">
    <property type="protein sequence ID" value="ADB59614.1"/>
    <property type="molecule type" value="Genomic_DNA"/>
</dbReference>
<evidence type="ECO:0000256" key="2">
    <source>
        <dbReference type="ARBA" id="ARBA00023125"/>
    </source>
</evidence>
<dbReference type="RefSeq" id="WP_012941934.1">
    <property type="nucleotide sequence ID" value="NC_013743.1"/>
</dbReference>
<keyword evidence="3" id="KW-0804">Transcription</keyword>
<evidence type="ECO:0000313" key="6">
    <source>
        <dbReference type="Proteomes" id="UP000001903"/>
    </source>
</evidence>
<dbReference type="PANTHER" id="PTHR30154">
    <property type="entry name" value="LEUCINE-RESPONSIVE REGULATORY PROTEIN"/>
    <property type="match status" value="1"/>
</dbReference>
<feature type="domain" description="HTH asnC-type" evidence="4">
    <location>
        <begin position="5"/>
        <end position="67"/>
    </location>
</feature>
<proteinExistence type="predicted"/>
<dbReference type="GO" id="GO:0005829">
    <property type="term" value="C:cytosol"/>
    <property type="evidence" value="ECO:0007669"/>
    <property type="project" value="TreeGrafter"/>
</dbReference>
<dbReference type="PROSITE" id="PS50956">
    <property type="entry name" value="HTH_ASNC_2"/>
    <property type="match status" value="1"/>
</dbReference>
<dbReference type="eggNOG" id="arCOG01583">
    <property type="taxonomic scope" value="Archaea"/>
</dbReference>
<dbReference type="Pfam" id="PF13412">
    <property type="entry name" value="HTH_24"/>
    <property type="match status" value="1"/>
</dbReference>
<dbReference type="PROSITE" id="PS00519">
    <property type="entry name" value="HTH_ASNC_1"/>
    <property type="match status" value="1"/>
</dbReference>
<evidence type="ECO:0000256" key="1">
    <source>
        <dbReference type="ARBA" id="ARBA00023015"/>
    </source>
</evidence>
<dbReference type="AlphaFoldDB" id="D2RX02"/>
<keyword evidence="2" id="KW-0238">DNA-binding</keyword>
<dbReference type="InterPro" id="IPR036388">
    <property type="entry name" value="WH-like_DNA-bd_sf"/>
</dbReference>
<keyword evidence="1" id="KW-0805">Transcription regulation</keyword>
<dbReference type="CDD" id="cd00090">
    <property type="entry name" value="HTH_ARSR"/>
    <property type="match status" value="1"/>
</dbReference>
<evidence type="ECO:0000256" key="3">
    <source>
        <dbReference type="ARBA" id="ARBA00023163"/>
    </source>
</evidence>
<sequence>MAFELDEIDRGILHRLQGDARHTTAADISGEVGVTANTVRNRIQRLEEAGVITGYVPIIDYERTAKSIHMVVQCTVPIHERGDLAETALEVDGVVGVRELMTGHRNLRVDLAAENSDEVTAAVSRLQRAGLEIEAEELVKAEYHQPFDHFGTDAVDS</sequence>
<evidence type="ECO:0000259" key="4">
    <source>
        <dbReference type="PROSITE" id="PS50956"/>
    </source>
</evidence>
<dbReference type="OrthoDB" id="57033at2157"/>
<dbReference type="SUPFAM" id="SSF46785">
    <property type="entry name" value="Winged helix' DNA-binding domain"/>
    <property type="match status" value="1"/>
</dbReference>
<dbReference type="GeneID" id="8741299"/>
<gene>
    <name evidence="5" type="ordered locus">Htur_0717</name>
</gene>
<dbReference type="InterPro" id="IPR036390">
    <property type="entry name" value="WH_DNA-bd_sf"/>
</dbReference>
<dbReference type="InterPro" id="IPR019885">
    <property type="entry name" value="Tscrpt_reg_HTH_AsnC-type_CS"/>
</dbReference>
<dbReference type="Gene3D" id="1.10.10.10">
    <property type="entry name" value="Winged helix-like DNA-binding domain superfamily/Winged helix DNA-binding domain"/>
    <property type="match status" value="1"/>
</dbReference>
<dbReference type="InterPro" id="IPR011991">
    <property type="entry name" value="ArsR-like_HTH"/>
</dbReference>
<dbReference type="InterPro" id="IPR019888">
    <property type="entry name" value="Tscrpt_reg_AsnC-like"/>
</dbReference>
<dbReference type="PANTHER" id="PTHR30154:SF34">
    <property type="entry name" value="TRANSCRIPTIONAL REGULATOR AZLB"/>
    <property type="match status" value="1"/>
</dbReference>